<dbReference type="WBParaSite" id="ACRNAN_scaffold4343.g20773.t1">
    <property type="protein sequence ID" value="ACRNAN_scaffold4343.g20773.t1"/>
    <property type="gene ID" value="ACRNAN_scaffold4343.g20773"/>
</dbReference>
<reference evidence="2" key="1">
    <citation type="submission" date="2022-11" db="UniProtKB">
        <authorList>
            <consortium name="WormBaseParasite"/>
        </authorList>
    </citation>
    <scope>IDENTIFICATION</scope>
</reference>
<evidence type="ECO:0000313" key="1">
    <source>
        <dbReference type="Proteomes" id="UP000887540"/>
    </source>
</evidence>
<organism evidence="1 2">
    <name type="scientific">Acrobeloides nanus</name>
    <dbReference type="NCBI Taxonomy" id="290746"/>
    <lineage>
        <taxon>Eukaryota</taxon>
        <taxon>Metazoa</taxon>
        <taxon>Ecdysozoa</taxon>
        <taxon>Nematoda</taxon>
        <taxon>Chromadorea</taxon>
        <taxon>Rhabditida</taxon>
        <taxon>Tylenchina</taxon>
        <taxon>Cephalobomorpha</taxon>
        <taxon>Cephaloboidea</taxon>
        <taxon>Cephalobidae</taxon>
        <taxon>Acrobeloides</taxon>
    </lineage>
</organism>
<name>A0A914DVH9_9BILA</name>
<dbReference type="AlphaFoldDB" id="A0A914DVH9"/>
<dbReference type="Proteomes" id="UP000887540">
    <property type="component" value="Unplaced"/>
</dbReference>
<evidence type="ECO:0000313" key="2">
    <source>
        <dbReference type="WBParaSite" id="ACRNAN_scaffold4343.g20773.t1"/>
    </source>
</evidence>
<protein>
    <submittedName>
        <fullName evidence="2">Uncharacterized protein</fullName>
    </submittedName>
</protein>
<sequence>MKCPWMKWDTALLVCTPPENSAGLIVTAGTISARIDKTSLPVDTAYNKSSAAFIIDSNGYCPDLCIRGEDGKFYEPLNDNFYVEFLSFCDDHGCHMYAAVYEDKGDPLIIKNGPTIHMPNTHKSSVGTNTTYLKAVAVSCFTCADIKNEHAFGPTVRREQKFLLPYPTLFYTANGTNLTLIDVLQEDIVGDAPGIAYNVITEFCEMASEALAEALAEALEEALAEVLAEALAEALDEALVVALAEALEEALAVALAEALAEVLAEALAEALEEALAVALAEALAEVLAEALAEVLAEALAEALEEALTVALAEALEEALAVALAEVLAEALAEALEEALAETLAVALAEALT</sequence>
<accession>A0A914DVH9</accession>
<keyword evidence="1" id="KW-1185">Reference proteome</keyword>
<proteinExistence type="predicted"/>